<evidence type="ECO:0000256" key="1">
    <source>
        <dbReference type="ARBA" id="ARBA00005898"/>
    </source>
</evidence>
<dbReference type="InterPro" id="IPR036615">
    <property type="entry name" value="Mur_ligase_C_dom_sf"/>
</dbReference>
<evidence type="ECO:0000259" key="9">
    <source>
        <dbReference type="Pfam" id="PF01225"/>
    </source>
</evidence>
<keyword evidence="7" id="KW-0460">Magnesium</keyword>
<dbReference type="Pfam" id="PF01225">
    <property type="entry name" value="Mur_ligase"/>
    <property type="match status" value="1"/>
</dbReference>
<feature type="short sequence motif" description="Meso-diaminopimelate recognition motif" evidence="7">
    <location>
        <begin position="421"/>
        <end position="424"/>
    </location>
</feature>
<feature type="binding site" evidence="7">
    <location>
        <begin position="111"/>
        <end position="117"/>
    </location>
    <ligand>
        <name>ATP</name>
        <dbReference type="ChEBI" id="CHEBI:30616"/>
    </ligand>
</feature>
<feature type="binding site" evidence="7">
    <location>
        <begin position="158"/>
        <end position="159"/>
    </location>
    <ligand>
        <name>UDP-N-acetyl-alpha-D-muramoyl-L-alanyl-D-glutamate</name>
        <dbReference type="ChEBI" id="CHEBI:83900"/>
    </ligand>
</feature>
<dbReference type="Proteomes" id="UP000627205">
    <property type="component" value="Unassembled WGS sequence"/>
</dbReference>
<keyword evidence="13" id="KW-1185">Reference proteome</keyword>
<feature type="binding site" evidence="7">
    <location>
        <position position="477"/>
    </location>
    <ligand>
        <name>meso-2,6-diaminopimelate</name>
        <dbReference type="ChEBI" id="CHEBI:57791"/>
    </ligand>
</feature>
<keyword evidence="7 12" id="KW-0436">Ligase</keyword>
<dbReference type="Pfam" id="PF02875">
    <property type="entry name" value="Mur_ligase_C"/>
    <property type="match status" value="1"/>
</dbReference>
<keyword evidence="6 7" id="KW-0961">Cell wall biogenesis/degradation</keyword>
<organism evidence="12 13">
    <name type="scientific">Oxalicibacterium solurbis</name>
    <dbReference type="NCBI Taxonomy" id="69280"/>
    <lineage>
        <taxon>Bacteria</taxon>
        <taxon>Pseudomonadati</taxon>
        <taxon>Pseudomonadota</taxon>
        <taxon>Betaproteobacteria</taxon>
        <taxon>Burkholderiales</taxon>
        <taxon>Oxalobacteraceae</taxon>
        <taxon>Oxalicibacterium</taxon>
    </lineage>
</organism>
<feature type="domain" description="Mur ligase C-terminal" evidence="10">
    <location>
        <begin position="346"/>
        <end position="475"/>
    </location>
</feature>
<comment type="pathway">
    <text evidence="7 8">Cell wall biogenesis; peptidoglycan biosynthesis.</text>
</comment>
<comment type="function">
    <text evidence="7">Catalyzes the addition of meso-diaminopimelic acid to the nucleotide precursor UDP-N-acetylmuramoyl-L-alanyl-D-glutamate (UMAG) in the biosynthesis of bacterial cell-wall peptidoglycan.</text>
</comment>
<dbReference type="RefSeq" id="WP_188419717.1">
    <property type="nucleotide sequence ID" value="NZ_BMDP01000001.1"/>
</dbReference>
<keyword evidence="4 7" id="KW-0573">Peptidoglycan synthesis</keyword>
<dbReference type="InterPro" id="IPR005761">
    <property type="entry name" value="UDP-N-AcMur-Glu-dNH2Pim_ligase"/>
</dbReference>
<evidence type="ECO:0000256" key="6">
    <source>
        <dbReference type="ARBA" id="ARBA00023316"/>
    </source>
</evidence>
<comment type="caution">
    <text evidence="7">Lacks conserved residue(s) required for the propagation of feature annotation.</text>
</comment>
<keyword evidence="5 7" id="KW-0131">Cell cycle</keyword>
<comment type="catalytic activity">
    <reaction evidence="7">
        <text>UDP-N-acetyl-alpha-D-muramoyl-L-alanyl-D-glutamate + meso-2,6-diaminopimelate + ATP = UDP-N-acetyl-alpha-D-muramoyl-L-alanyl-gamma-D-glutamyl-meso-2,6-diaminopimelate + ADP + phosphate + H(+)</text>
        <dbReference type="Rhea" id="RHEA:23676"/>
        <dbReference type="ChEBI" id="CHEBI:15378"/>
        <dbReference type="ChEBI" id="CHEBI:30616"/>
        <dbReference type="ChEBI" id="CHEBI:43474"/>
        <dbReference type="ChEBI" id="CHEBI:57791"/>
        <dbReference type="ChEBI" id="CHEBI:83900"/>
        <dbReference type="ChEBI" id="CHEBI:83905"/>
        <dbReference type="ChEBI" id="CHEBI:456216"/>
        <dbReference type="EC" id="6.3.2.13"/>
    </reaction>
</comment>
<dbReference type="EMBL" id="BMDP01000001">
    <property type="protein sequence ID" value="GGI53682.1"/>
    <property type="molecule type" value="Genomic_DNA"/>
</dbReference>
<feature type="binding site" evidence="7">
    <location>
        <position position="28"/>
    </location>
    <ligand>
        <name>UDP-N-acetyl-alpha-D-muramoyl-L-alanyl-D-glutamate</name>
        <dbReference type="ChEBI" id="CHEBI:83900"/>
    </ligand>
</feature>
<evidence type="ECO:0000313" key="12">
    <source>
        <dbReference type="EMBL" id="GGI53682.1"/>
    </source>
</evidence>
<evidence type="ECO:0000259" key="10">
    <source>
        <dbReference type="Pfam" id="PF02875"/>
    </source>
</evidence>
<comment type="caution">
    <text evidence="12">The sequence shown here is derived from an EMBL/GenBank/DDBJ whole genome shotgun (WGS) entry which is preliminary data.</text>
</comment>
<comment type="similarity">
    <text evidence="1 7">Belongs to the MurCDEF family. MurE subfamily.</text>
</comment>
<feature type="binding site" evidence="7">
    <location>
        <position position="193"/>
    </location>
    <ligand>
        <name>UDP-N-acetyl-alpha-D-muramoyl-L-alanyl-D-glutamate</name>
        <dbReference type="ChEBI" id="CHEBI:83900"/>
    </ligand>
</feature>
<protein>
    <recommendedName>
        <fullName evidence="7">UDP-N-acetylmuramoyl-L-alanyl-D-glutamate--2,6-diaminopimelate ligase</fullName>
        <ecNumber evidence="7">6.3.2.13</ecNumber>
    </recommendedName>
    <alternativeName>
        <fullName evidence="7">Meso-A2pm-adding enzyme</fullName>
    </alternativeName>
    <alternativeName>
        <fullName evidence="7">Meso-diaminopimelate-adding enzyme</fullName>
    </alternativeName>
    <alternativeName>
        <fullName evidence="7">UDP-MurNAc-L-Ala-D-Glu:meso-diaminopimelate ligase</fullName>
    </alternativeName>
    <alternativeName>
        <fullName evidence="7">UDP-MurNAc-tripeptide synthetase</fullName>
    </alternativeName>
    <alternativeName>
        <fullName evidence="7">UDP-N-acetylmuramyl-tripeptide synthetase</fullName>
    </alternativeName>
</protein>
<dbReference type="GO" id="GO:0005737">
    <property type="term" value="C:cytoplasm"/>
    <property type="evidence" value="ECO:0007669"/>
    <property type="project" value="UniProtKB-SubCell"/>
</dbReference>
<comment type="cofactor">
    <cofactor evidence="7">
        <name>Mg(2+)</name>
        <dbReference type="ChEBI" id="CHEBI:18420"/>
    </cofactor>
</comment>
<feature type="binding site" evidence="7">
    <location>
        <position position="191"/>
    </location>
    <ligand>
        <name>UDP-N-acetyl-alpha-D-muramoyl-L-alanyl-D-glutamate</name>
        <dbReference type="ChEBI" id="CHEBI:83900"/>
    </ligand>
</feature>
<dbReference type="InterPro" id="IPR000713">
    <property type="entry name" value="Mur_ligase_N"/>
</dbReference>
<proteinExistence type="inferred from homology"/>
<dbReference type="PANTHER" id="PTHR23135">
    <property type="entry name" value="MUR LIGASE FAMILY MEMBER"/>
    <property type="match status" value="1"/>
</dbReference>
<keyword evidence="7" id="KW-0547">Nucleotide-binding</keyword>
<reference evidence="12" key="2">
    <citation type="submission" date="2020-09" db="EMBL/GenBank/DDBJ databases">
        <authorList>
            <person name="Sun Q."/>
            <person name="Sedlacek I."/>
        </authorList>
    </citation>
    <scope>NUCLEOTIDE SEQUENCE</scope>
    <source>
        <strain evidence="12">CCM 7664</strain>
    </source>
</reference>
<feature type="modified residue" description="N6-carboxylysine" evidence="7">
    <location>
        <position position="225"/>
    </location>
</feature>
<feature type="binding site" evidence="7">
    <location>
        <position position="398"/>
    </location>
    <ligand>
        <name>meso-2,6-diaminopimelate</name>
        <dbReference type="ChEBI" id="CHEBI:57791"/>
    </ligand>
</feature>
<evidence type="ECO:0000259" key="11">
    <source>
        <dbReference type="Pfam" id="PF08245"/>
    </source>
</evidence>
<evidence type="ECO:0000313" key="13">
    <source>
        <dbReference type="Proteomes" id="UP000627205"/>
    </source>
</evidence>
<keyword evidence="2 7" id="KW-0132">Cell division</keyword>
<dbReference type="NCBIfam" id="NF001126">
    <property type="entry name" value="PRK00139.1-4"/>
    <property type="match status" value="1"/>
</dbReference>
<dbReference type="GO" id="GO:0005524">
    <property type="term" value="F:ATP binding"/>
    <property type="evidence" value="ECO:0007669"/>
    <property type="project" value="UniProtKB-UniRule"/>
</dbReference>
<dbReference type="SUPFAM" id="SSF53623">
    <property type="entry name" value="MurD-like peptide ligases, catalytic domain"/>
    <property type="match status" value="1"/>
</dbReference>
<evidence type="ECO:0000256" key="8">
    <source>
        <dbReference type="RuleBase" id="RU004135"/>
    </source>
</evidence>
<comment type="PTM">
    <text evidence="7">Carboxylation is probably crucial for Mg(2+) binding and, consequently, for the gamma-phosphate positioning of ATP.</text>
</comment>
<evidence type="ECO:0000256" key="3">
    <source>
        <dbReference type="ARBA" id="ARBA00022960"/>
    </source>
</evidence>
<reference evidence="12" key="1">
    <citation type="journal article" date="2014" name="Int. J. Syst. Evol. Microbiol.">
        <title>Complete genome sequence of Corynebacterium casei LMG S-19264T (=DSM 44701T), isolated from a smear-ripened cheese.</title>
        <authorList>
            <consortium name="US DOE Joint Genome Institute (JGI-PGF)"/>
            <person name="Walter F."/>
            <person name="Albersmeier A."/>
            <person name="Kalinowski J."/>
            <person name="Ruckert C."/>
        </authorList>
    </citation>
    <scope>NUCLEOTIDE SEQUENCE</scope>
    <source>
        <strain evidence="12">CCM 7664</strain>
    </source>
</reference>
<dbReference type="Gene3D" id="3.40.1390.10">
    <property type="entry name" value="MurE/MurF, N-terminal domain"/>
    <property type="match status" value="1"/>
</dbReference>
<evidence type="ECO:0000256" key="5">
    <source>
        <dbReference type="ARBA" id="ARBA00023306"/>
    </source>
</evidence>
<feature type="domain" description="Mur ligase central" evidence="11">
    <location>
        <begin position="109"/>
        <end position="322"/>
    </location>
</feature>
<dbReference type="NCBIfam" id="TIGR01085">
    <property type="entry name" value="murE"/>
    <property type="match status" value="1"/>
</dbReference>
<dbReference type="InterPro" id="IPR035911">
    <property type="entry name" value="MurE/MurF_N"/>
</dbReference>
<dbReference type="InterPro" id="IPR036565">
    <property type="entry name" value="Mur-like_cat_sf"/>
</dbReference>
<dbReference type="HAMAP" id="MF_00208">
    <property type="entry name" value="MurE"/>
    <property type="match status" value="1"/>
</dbReference>
<feature type="binding site" evidence="7">
    <location>
        <begin position="421"/>
        <end position="424"/>
    </location>
    <ligand>
        <name>meso-2,6-diaminopimelate</name>
        <dbReference type="ChEBI" id="CHEBI:57791"/>
    </ligand>
</feature>
<feature type="binding site" evidence="7">
    <location>
        <position position="185"/>
    </location>
    <ligand>
        <name>UDP-N-acetyl-alpha-D-muramoyl-L-alanyl-D-glutamate</name>
        <dbReference type="ChEBI" id="CHEBI:83900"/>
    </ligand>
</feature>
<dbReference type="GO" id="GO:0051301">
    <property type="term" value="P:cell division"/>
    <property type="evidence" value="ECO:0007669"/>
    <property type="project" value="UniProtKB-KW"/>
</dbReference>
<dbReference type="GO" id="GO:0008360">
    <property type="term" value="P:regulation of cell shape"/>
    <property type="evidence" value="ECO:0007669"/>
    <property type="project" value="UniProtKB-KW"/>
</dbReference>
<evidence type="ECO:0000256" key="7">
    <source>
        <dbReference type="HAMAP-Rule" id="MF_00208"/>
    </source>
</evidence>
<dbReference type="GO" id="GO:0000287">
    <property type="term" value="F:magnesium ion binding"/>
    <property type="evidence" value="ECO:0007669"/>
    <property type="project" value="UniProtKB-UniRule"/>
</dbReference>
<dbReference type="GO" id="GO:0009252">
    <property type="term" value="P:peptidoglycan biosynthetic process"/>
    <property type="evidence" value="ECO:0007669"/>
    <property type="project" value="UniProtKB-UniRule"/>
</dbReference>
<dbReference type="UniPathway" id="UPA00219"/>
<feature type="binding site" evidence="7">
    <location>
        <position position="473"/>
    </location>
    <ligand>
        <name>meso-2,6-diaminopimelate</name>
        <dbReference type="ChEBI" id="CHEBI:57791"/>
    </ligand>
</feature>
<dbReference type="Gene3D" id="3.90.190.20">
    <property type="entry name" value="Mur ligase, C-terminal domain"/>
    <property type="match status" value="1"/>
</dbReference>
<dbReference type="GO" id="GO:0071555">
    <property type="term" value="P:cell wall organization"/>
    <property type="evidence" value="ECO:0007669"/>
    <property type="project" value="UniProtKB-KW"/>
</dbReference>
<dbReference type="InterPro" id="IPR013221">
    <property type="entry name" value="Mur_ligase_cen"/>
</dbReference>
<evidence type="ECO:0000256" key="2">
    <source>
        <dbReference type="ARBA" id="ARBA00022618"/>
    </source>
</evidence>
<comment type="subcellular location">
    <subcellularLocation>
        <location evidence="7 8">Cytoplasm</location>
    </subcellularLocation>
</comment>
<dbReference type="GO" id="GO:0008765">
    <property type="term" value="F:UDP-N-acetylmuramoylalanyl-D-glutamate-2,6-diaminopimelate ligase activity"/>
    <property type="evidence" value="ECO:0007669"/>
    <property type="project" value="UniProtKB-UniRule"/>
</dbReference>
<name>A0A8J3AZ71_9BURK</name>
<dbReference type="Pfam" id="PF08245">
    <property type="entry name" value="Mur_ligase_M"/>
    <property type="match status" value="1"/>
</dbReference>
<keyword evidence="3 7" id="KW-0133">Cell shape</keyword>
<dbReference type="Gene3D" id="3.40.1190.10">
    <property type="entry name" value="Mur-like, catalytic domain"/>
    <property type="match status" value="1"/>
</dbReference>
<feature type="domain" description="Mur ligase N-terminal catalytic" evidence="9">
    <location>
        <begin position="26"/>
        <end position="97"/>
    </location>
</feature>
<dbReference type="SUPFAM" id="SSF63418">
    <property type="entry name" value="MurE/MurF N-terminal domain"/>
    <property type="match status" value="1"/>
</dbReference>
<keyword evidence="7" id="KW-0963">Cytoplasm</keyword>
<gene>
    <name evidence="7 12" type="primary">murE</name>
    <name evidence="12" type="ORF">GCM10011430_08560</name>
</gene>
<dbReference type="InterPro" id="IPR004101">
    <property type="entry name" value="Mur_ligase_C"/>
</dbReference>
<dbReference type="PANTHER" id="PTHR23135:SF4">
    <property type="entry name" value="UDP-N-ACETYLMURAMOYL-L-ALANYL-D-GLUTAMATE--2,6-DIAMINOPIMELATE LIGASE MURE HOMOLOG, CHLOROPLASTIC"/>
    <property type="match status" value="1"/>
</dbReference>
<dbReference type="EC" id="6.3.2.13" evidence="7"/>
<keyword evidence="7" id="KW-0067">ATP-binding</keyword>
<evidence type="ECO:0000256" key="4">
    <source>
        <dbReference type="ARBA" id="ARBA00022984"/>
    </source>
</evidence>
<sequence>MSAAAMTVPKILDWLRVNAPDAALVSDSRAIRSGDVFVAYPGDEVDGRAYISDAIARGARAVLHQAGGSADDIQWDVPHYAVENLKAHAGEIAAAWYGHPDRAMLTVAVTGTNGKTSCTQWLGNALSRLGRPTAVIGTLGIGIFRDGRAGRFDATGYTTPDAVLLQRELANLHRNGAVALAIEASSIGLHQGRMSGMHVDTALFTNFTRDHLDYHGDMAAYEEAKAMLFDWPGLRHAIVNLDDPMGLRLVQRLQERASSVAITGYSLVGRNVDGIALLHATDVRSSQNGTLFQLESTCGGAAQIRTQLVGDFNVSNVLGIVGVLMANGIAWKDAIAVIESLTAVSGRMQQLGGNDAPLVVIDYAHTPDALEKALSTLRNVAAERGGKLWCVFGCGGDRDQGKRPQMGKASMAADHIILTTDNPRSEEPADIIKQIIAGMTTAKSGVQTIEDRAAAILSAIRNAGRQDVILLAGKGHEAYQEIKGRKQPFLDADHATLALSARAMQGGGS</sequence>
<dbReference type="AlphaFoldDB" id="A0A8J3AZ71"/>
<dbReference type="SUPFAM" id="SSF53244">
    <property type="entry name" value="MurD-like peptide ligases, peptide-binding domain"/>
    <property type="match status" value="1"/>
</dbReference>
<accession>A0A8J3AZ71</accession>